<keyword evidence="2" id="KW-1185">Reference proteome</keyword>
<accession>A0A8J7CHX6</accession>
<evidence type="ECO:0008006" key="3">
    <source>
        <dbReference type="Google" id="ProtNLM"/>
    </source>
</evidence>
<comment type="caution">
    <text evidence="1">The sequence shown here is derived from an EMBL/GenBank/DDBJ whole genome shotgun (WGS) entry which is preliminary data.</text>
</comment>
<evidence type="ECO:0000313" key="2">
    <source>
        <dbReference type="Proteomes" id="UP000629098"/>
    </source>
</evidence>
<dbReference type="RefSeq" id="WP_190837797.1">
    <property type="nucleotide sequence ID" value="NZ_CAWPPI010000126.1"/>
</dbReference>
<protein>
    <recommendedName>
        <fullName evidence="3">Nucleotidyltransferase</fullName>
    </recommendedName>
</protein>
<sequence length="277" mass="32393">MKDPQTKLDLETKQILTDLTAITDSLQVPMLLIGARARLLIFDSQYNVQGRATTDWDVAVQLDSWERYYALVTKMITGQVPRFKKTSVIHKFIHIETGLEVDVIPFGSISNDLQEITWPDGNQMSILGLQEAFFNTQIEKIDNIELRIANIYAFIVLKLLAWNERREKKDLEDIIFVLQNYQEEERVYEELVDELLTDKFEVDEASIVVLGRDIRKAFRKETLNKVSKIVTQIIENQNRFIPQFVPKNLDENAWDEAFEKIVRRFQVLQYGLEEAYT</sequence>
<proteinExistence type="predicted"/>
<name>A0A8J7CHX6_9CYAN</name>
<dbReference type="EMBL" id="JACXAE010000126">
    <property type="protein sequence ID" value="MBD2778290.1"/>
    <property type="molecule type" value="Genomic_DNA"/>
</dbReference>
<dbReference type="Proteomes" id="UP000629098">
    <property type="component" value="Unassembled WGS sequence"/>
</dbReference>
<gene>
    <name evidence="1" type="ORF">ICL16_41180</name>
</gene>
<reference evidence="1" key="1">
    <citation type="submission" date="2020-09" db="EMBL/GenBank/DDBJ databases">
        <title>Iningainema tapete sp. nov. (Scytonemataceae, Cyanobacteria) from greenhouses in central Florida (USA) produces two types of nodularin with biosynthetic potential for microcystin-LR and anabaenopeptins.</title>
        <authorList>
            <person name="Berthold D.E."/>
            <person name="Lefler F.W."/>
            <person name="Huang I.-S."/>
            <person name="Abdulla H."/>
            <person name="Zimba P.V."/>
            <person name="Laughinghouse H.D. IV."/>
        </authorList>
    </citation>
    <scope>NUCLEOTIDE SEQUENCE</scope>
    <source>
        <strain evidence="1">BLCCT55</strain>
    </source>
</reference>
<dbReference type="AlphaFoldDB" id="A0A8J7CHX6"/>
<organism evidence="1 2">
    <name type="scientific">Iningainema tapete BLCC-T55</name>
    <dbReference type="NCBI Taxonomy" id="2748662"/>
    <lineage>
        <taxon>Bacteria</taxon>
        <taxon>Bacillati</taxon>
        <taxon>Cyanobacteriota</taxon>
        <taxon>Cyanophyceae</taxon>
        <taxon>Nostocales</taxon>
        <taxon>Scytonemataceae</taxon>
        <taxon>Iningainema tapete</taxon>
    </lineage>
</organism>
<evidence type="ECO:0000313" key="1">
    <source>
        <dbReference type="EMBL" id="MBD2778290.1"/>
    </source>
</evidence>